<sequence length="224" mass="23562">MNRTFAPALAAVLALAACGPADADNGAAPAHPSAASGQDMPAIAQVGFNDLLRDPAAPFIGAENADVTIIGFVDYNCPYCKKMQPEIDGLLKADPKVRVLYKDWPIFGDVSETAARTALAAGYQGKYEAVHNAFMLSPSRIGDQADITRLVQSAGVDMARLNQDLADHRADIDAVLDRNGREAAALALQGTPAFIINGNLIPGGMPQAQLEAVIGRIRSGQPLR</sequence>
<gene>
    <name evidence="7" type="ORF">ACFPIE_00745</name>
</gene>
<dbReference type="CDD" id="cd03023">
    <property type="entry name" value="DsbA_Com1_like"/>
    <property type="match status" value="1"/>
</dbReference>
<evidence type="ECO:0000313" key="7">
    <source>
        <dbReference type="EMBL" id="MFC5342422.1"/>
    </source>
</evidence>
<keyword evidence="2" id="KW-0560">Oxidoreductase</keyword>
<evidence type="ECO:0000256" key="5">
    <source>
        <dbReference type="SAM" id="SignalP"/>
    </source>
</evidence>
<keyword evidence="8" id="KW-1185">Reference proteome</keyword>
<keyword evidence="3" id="KW-1015">Disulfide bond</keyword>
<feature type="chain" id="PRO_5045849775" evidence="5">
    <location>
        <begin position="24"/>
        <end position="224"/>
    </location>
</feature>
<reference evidence="8" key="1">
    <citation type="journal article" date="2019" name="Int. J. Syst. Evol. Microbiol.">
        <title>The Global Catalogue of Microorganisms (GCM) 10K type strain sequencing project: providing services to taxonomists for standard genome sequencing and annotation.</title>
        <authorList>
            <consortium name="The Broad Institute Genomics Platform"/>
            <consortium name="The Broad Institute Genome Sequencing Center for Infectious Disease"/>
            <person name="Wu L."/>
            <person name="Ma J."/>
        </authorList>
    </citation>
    <scope>NUCLEOTIDE SEQUENCE [LARGE SCALE GENOMIC DNA]</scope>
    <source>
        <strain evidence="8">JCM 12125</strain>
    </source>
</reference>
<dbReference type="InterPro" id="IPR036249">
    <property type="entry name" value="Thioredoxin-like_sf"/>
</dbReference>
<dbReference type="Proteomes" id="UP001596152">
    <property type="component" value="Unassembled WGS sequence"/>
</dbReference>
<dbReference type="InterPro" id="IPR001853">
    <property type="entry name" value="DSBA-like_thioredoxin_dom"/>
</dbReference>
<keyword evidence="4" id="KW-0676">Redox-active center</keyword>
<dbReference type="Pfam" id="PF01323">
    <property type="entry name" value="DSBA"/>
    <property type="match status" value="1"/>
</dbReference>
<feature type="domain" description="Thioredoxin" evidence="6">
    <location>
        <begin position="34"/>
        <end position="219"/>
    </location>
</feature>
<name>A0ABW0FNZ9_9CAUL</name>
<dbReference type="RefSeq" id="WP_374036330.1">
    <property type="nucleotide sequence ID" value="NZ_CP169082.1"/>
</dbReference>
<organism evidence="7 8">
    <name type="scientific">Brevundimonas staleyi</name>
    <dbReference type="NCBI Taxonomy" id="74326"/>
    <lineage>
        <taxon>Bacteria</taxon>
        <taxon>Pseudomonadati</taxon>
        <taxon>Pseudomonadota</taxon>
        <taxon>Alphaproteobacteria</taxon>
        <taxon>Caulobacterales</taxon>
        <taxon>Caulobacteraceae</taxon>
        <taxon>Brevundimonas</taxon>
    </lineage>
</organism>
<dbReference type="SUPFAM" id="SSF52833">
    <property type="entry name" value="Thioredoxin-like"/>
    <property type="match status" value="1"/>
</dbReference>
<evidence type="ECO:0000313" key="8">
    <source>
        <dbReference type="Proteomes" id="UP001596152"/>
    </source>
</evidence>
<evidence type="ECO:0000256" key="1">
    <source>
        <dbReference type="ARBA" id="ARBA00022729"/>
    </source>
</evidence>
<protein>
    <submittedName>
        <fullName evidence="7">DsbA family protein</fullName>
    </submittedName>
</protein>
<feature type="signal peptide" evidence="5">
    <location>
        <begin position="1"/>
        <end position="23"/>
    </location>
</feature>
<comment type="caution">
    <text evidence="7">The sequence shown here is derived from an EMBL/GenBank/DDBJ whole genome shotgun (WGS) entry which is preliminary data.</text>
</comment>
<dbReference type="PROSITE" id="PS51352">
    <property type="entry name" value="THIOREDOXIN_2"/>
    <property type="match status" value="1"/>
</dbReference>
<dbReference type="InterPro" id="IPR013766">
    <property type="entry name" value="Thioredoxin_domain"/>
</dbReference>
<dbReference type="PANTHER" id="PTHR13887">
    <property type="entry name" value="GLUTATHIONE S-TRANSFERASE KAPPA"/>
    <property type="match status" value="1"/>
</dbReference>
<dbReference type="PROSITE" id="PS51257">
    <property type="entry name" value="PROKAR_LIPOPROTEIN"/>
    <property type="match status" value="1"/>
</dbReference>
<dbReference type="Gene3D" id="3.40.30.10">
    <property type="entry name" value="Glutaredoxin"/>
    <property type="match status" value="1"/>
</dbReference>
<evidence type="ECO:0000256" key="2">
    <source>
        <dbReference type="ARBA" id="ARBA00023002"/>
    </source>
</evidence>
<evidence type="ECO:0000259" key="6">
    <source>
        <dbReference type="PROSITE" id="PS51352"/>
    </source>
</evidence>
<evidence type="ECO:0000256" key="4">
    <source>
        <dbReference type="ARBA" id="ARBA00023284"/>
    </source>
</evidence>
<proteinExistence type="predicted"/>
<keyword evidence="1 5" id="KW-0732">Signal</keyword>
<dbReference type="PANTHER" id="PTHR13887:SF14">
    <property type="entry name" value="DISULFIDE BOND FORMATION PROTEIN D"/>
    <property type="match status" value="1"/>
</dbReference>
<accession>A0ABW0FNZ9</accession>
<evidence type="ECO:0000256" key="3">
    <source>
        <dbReference type="ARBA" id="ARBA00023157"/>
    </source>
</evidence>
<dbReference type="EMBL" id="JBHSLF010000001">
    <property type="protein sequence ID" value="MFC5342422.1"/>
    <property type="molecule type" value="Genomic_DNA"/>
</dbReference>